<evidence type="ECO:0000313" key="1">
    <source>
        <dbReference type="EMBL" id="TDR38227.1"/>
    </source>
</evidence>
<protein>
    <submittedName>
        <fullName evidence="1">Killing trait domain-containing protein</fullName>
    </submittedName>
</protein>
<reference evidence="1 2" key="1">
    <citation type="submission" date="2019-03" db="EMBL/GenBank/DDBJ databases">
        <title>Genomic Encyclopedia of Type Strains, Phase IV (KMG-IV): sequencing the most valuable type-strain genomes for metagenomic binning, comparative biology and taxonomic classification.</title>
        <authorList>
            <person name="Goeker M."/>
        </authorList>
    </citation>
    <scope>NUCLEOTIDE SEQUENCE [LARGE SCALE GENOMIC DNA]</scope>
    <source>
        <strain evidence="1 2">DSM 21667</strain>
    </source>
</reference>
<dbReference type="InterPro" id="IPR021070">
    <property type="entry name" value="Killing_trait_RebB"/>
</dbReference>
<dbReference type="Proteomes" id="UP000295293">
    <property type="component" value="Unassembled WGS sequence"/>
</dbReference>
<sequence>MSNTPAPTTDAFPTAVNSQITDAATQTNAKVLADAPAIAMGSIYQNLAHATGIPFENAVSAQQQQNTLAQAAANQGVMQIYSLDTTAAAGATEKVAQTGIADNLTALDSVLQQFRHSQAPLAVAPAGIDGQIEQVIKNTLDSTRLHSGDVTYSARASADALAASIERINGANRENLLRIVQLAGVAACITGMLREPDKADAYRAVLEIVEKLG</sequence>
<comment type="caution">
    <text evidence="1">The sequence shown here is derived from an EMBL/GenBank/DDBJ whole genome shotgun (WGS) entry which is preliminary data.</text>
</comment>
<proteinExistence type="predicted"/>
<organism evidence="1 2">
    <name type="scientific">Tahibacter aquaticus</name>
    <dbReference type="NCBI Taxonomy" id="520092"/>
    <lineage>
        <taxon>Bacteria</taxon>
        <taxon>Pseudomonadati</taxon>
        <taxon>Pseudomonadota</taxon>
        <taxon>Gammaproteobacteria</taxon>
        <taxon>Lysobacterales</taxon>
        <taxon>Rhodanobacteraceae</taxon>
        <taxon>Tahibacter</taxon>
    </lineage>
</organism>
<accession>A0A4R6YLT3</accession>
<dbReference type="EMBL" id="SNZH01000022">
    <property type="protein sequence ID" value="TDR38227.1"/>
    <property type="molecule type" value="Genomic_DNA"/>
</dbReference>
<gene>
    <name evidence="1" type="ORF">DFR29_12227</name>
</gene>
<dbReference type="AlphaFoldDB" id="A0A4R6YLT3"/>
<dbReference type="Pfam" id="PF11747">
    <property type="entry name" value="RebB"/>
    <property type="match status" value="1"/>
</dbReference>
<keyword evidence="2" id="KW-1185">Reference proteome</keyword>
<name>A0A4R6YLT3_9GAMM</name>
<evidence type="ECO:0000313" key="2">
    <source>
        <dbReference type="Proteomes" id="UP000295293"/>
    </source>
</evidence>